<comment type="caution">
    <text evidence="1">The sequence shown here is derived from an EMBL/GenBank/DDBJ whole genome shotgun (WGS) entry which is preliminary data.</text>
</comment>
<organism evidence="1 2">
    <name type="scientific">Brassica carinata</name>
    <name type="common">Ethiopian mustard</name>
    <name type="synonym">Abyssinian cabbage</name>
    <dbReference type="NCBI Taxonomy" id="52824"/>
    <lineage>
        <taxon>Eukaryota</taxon>
        <taxon>Viridiplantae</taxon>
        <taxon>Streptophyta</taxon>
        <taxon>Embryophyta</taxon>
        <taxon>Tracheophyta</taxon>
        <taxon>Spermatophyta</taxon>
        <taxon>Magnoliopsida</taxon>
        <taxon>eudicotyledons</taxon>
        <taxon>Gunneridae</taxon>
        <taxon>Pentapetalae</taxon>
        <taxon>rosids</taxon>
        <taxon>malvids</taxon>
        <taxon>Brassicales</taxon>
        <taxon>Brassicaceae</taxon>
        <taxon>Brassiceae</taxon>
        <taxon>Brassica</taxon>
    </lineage>
</organism>
<proteinExistence type="predicted"/>
<dbReference type="EMBL" id="JAAMPC010000003">
    <property type="protein sequence ID" value="KAG2320409.1"/>
    <property type="molecule type" value="Genomic_DNA"/>
</dbReference>
<gene>
    <name evidence="1" type="ORF">Bca52824_013622</name>
</gene>
<keyword evidence="2" id="KW-1185">Reference proteome</keyword>
<evidence type="ECO:0000313" key="1">
    <source>
        <dbReference type="EMBL" id="KAG2320409.1"/>
    </source>
</evidence>
<protein>
    <submittedName>
        <fullName evidence="1">Uncharacterized protein</fullName>
    </submittedName>
</protein>
<evidence type="ECO:0000313" key="2">
    <source>
        <dbReference type="Proteomes" id="UP000886595"/>
    </source>
</evidence>
<name>A0A8X8B1J1_BRACI</name>
<dbReference type="Proteomes" id="UP000886595">
    <property type="component" value="Unassembled WGS sequence"/>
</dbReference>
<reference evidence="1 2" key="1">
    <citation type="submission" date="2020-02" db="EMBL/GenBank/DDBJ databases">
        <authorList>
            <person name="Ma Q."/>
            <person name="Huang Y."/>
            <person name="Song X."/>
            <person name="Pei D."/>
        </authorList>
    </citation>
    <scope>NUCLEOTIDE SEQUENCE [LARGE SCALE GENOMIC DNA]</scope>
    <source>
        <strain evidence="1">Sxm20200214</strain>
        <tissue evidence="1">Leaf</tissue>
    </source>
</reference>
<dbReference type="AlphaFoldDB" id="A0A8X8B1J1"/>
<accession>A0A8X8B1J1</accession>
<sequence length="76" mass="8350">MVLPLSLQKLIRRYSYLEIGLLGKLSPGSTMNDSLSQGLKSSLPWVTLSSMHVLPAFLRRKQHDGGGHSMTLDNLG</sequence>